<feature type="compositionally biased region" description="Basic and acidic residues" evidence="1">
    <location>
        <begin position="236"/>
        <end position="260"/>
    </location>
</feature>
<dbReference type="Gene3D" id="3.30.70.330">
    <property type="match status" value="1"/>
</dbReference>
<accession>A0AB34L4M5</accession>
<dbReference type="GeneID" id="96001588"/>
<dbReference type="EMBL" id="JAAQHG020000001">
    <property type="protein sequence ID" value="KAL1591137.1"/>
    <property type="molecule type" value="Genomic_DNA"/>
</dbReference>
<dbReference type="AlphaFoldDB" id="A0AB34L4M5"/>
<sequence>MADNKKQAPVSFDDIIKAGRQKRRNEQLAQDIFGKNRRSSAPAAGNIKKAPLGGSLASRVGVTKRTASIPRSNSATPRNGRGPTKPPPSNTMRGAKAPTRVTEQKSNTFGGNKGAVNGGSISIRGAAGGPYVVVASNFAPGTTAADIESVMRSVGGDLQFCRLLAAQPTVIAEMGFSDVADADKVIETFNNKRADGRLLHVYYKDNSAAAPKIVTQAVEQPLAVDEDEVMQVDDTADSREAENRLREERRGRDDRDRRDVFPTGPRGGRGYYEDWEGARPQPRYNDGRYGYPAGPGGYGPRDRFPAGPRYGRGGAGGQNWRG</sequence>
<keyword evidence="3" id="KW-1185">Reference proteome</keyword>
<feature type="compositionally biased region" description="Gly residues" evidence="1">
    <location>
        <begin position="310"/>
        <end position="322"/>
    </location>
</feature>
<evidence type="ECO:0000313" key="2">
    <source>
        <dbReference type="EMBL" id="KAL1591137.1"/>
    </source>
</evidence>
<proteinExistence type="predicted"/>
<dbReference type="Proteomes" id="UP000803884">
    <property type="component" value="Unassembled WGS sequence"/>
</dbReference>
<feature type="compositionally biased region" description="Acidic residues" evidence="1">
    <location>
        <begin position="225"/>
        <end position="235"/>
    </location>
</feature>
<feature type="region of interest" description="Disordered" evidence="1">
    <location>
        <begin position="225"/>
        <end position="322"/>
    </location>
</feature>
<organism evidence="2 3">
    <name type="scientific">Cladosporium halotolerans</name>
    <dbReference type="NCBI Taxonomy" id="1052096"/>
    <lineage>
        <taxon>Eukaryota</taxon>
        <taxon>Fungi</taxon>
        <taxon>Dikarya</taxon>
        <taxon>Ascomycota</taxon>
        <taxon>Pezizomycotina</taxon>
        <taxon>Dothideomycetes</taxon>
        <taxon>Dothideomycetidae</taxon>
        <taxon>Cladosporiales</taxon>
        <taxon>Cladosporiaceae</taxon>
        <taxon>Cladosporium</taxon>
    </lineage>
</organism>
<feature type="region of interest" description="Disordered" evidence="1">
    <location>
        <begin position="1"/>
        <end position="115"/>
    </location>
</feature>
<dbReference type="InterPro" id="IPR035979">
    <property type="entry name" value="RBD_domain_sf"/>
</dbReference>
<dbReference type="RefSeq" id="XP_069234242.1">
    <property type="nucleotide sequence ID" value="XM_069368750.1"/>
</dbReference>
<reference evidence="2 3" key="1">
    <citation type="journal article" date="2020" name="Microbiol. Resour. Announc.">
        <title>Draft Genome Sequence of a Cladosporium Species Isolated from the Mesophotic Ascidian Didemnum maculosum.</title>
        <authorList>
            <person name="Gioti A."/>
            <person name="Siaperas R."/>
            <person name="Nikolaivits E."/>
            <person name="Le Goff G."/>
            <person name="Ouazzani J."/>
            <person name="Kotoulas G."/>
            <person name="Topakas E."/>
        </authorList>
    </citation>
    <scope>NUCLEOTIDE SEQUENCE [LARGE SCALE GENOMIC DNA]</scope>
    <source>
        <strain evidence="2 3">TM138-S3</strain>
    </source>
</reference>
<comment type="caution">
    <text evidence="2">The sequence shown here is derived from an EMBL/GenBank/DDBJ whole genome shotgun (WGS) entry which is preliminary data.</text>
</comment>
<feature type="compositionally biased region" description="Polar residues" evidence="1">
    <location>
        <begin position="65"/>
        <end position="77"/>
    </location>
</feature>
<dbReference type="SUPFAM" id="SSF54928">
    <property type="entry name" value="RNA-binding domain, RBD"/>
    <property type="match status" value="1"/>
</dbReference>
<dbReference type="InterPro" id="IPR012677">
    <property type="entry name" value="Nucleotide-bd_a/b_plait_sf"/>
</dbReference>
<protein>
    <recommendedName>
        <fullName evidence="4">RRM domain-containing protein</fullName>
    </recommendedName>
</protein>
<gene>
    <name evidence="2" type="ORF">WHR41_00144</name>
</gene>
<evidence type="ECO:0008006" key="4">
    <source>
        <dbReference type="Google" id="ProtNLM"/>
    </source>
</evidence>
<evidence type="ECO:0000313" key="3">
    <source>
        <dbReference type="Proteomes" id="UP000803884"/>
    </source>
</evidence>
<evidence type="ECO:0000256" key="1">
    <source>
        <dbReference type="SAM" id="MobiDB-lite"/>
    </source>
</evidence>
<dbReference type="GO" id="GO:0003676">
    <property type="term" value="F:nucleic acid binding"/>
    <property type="evidence" value="ECO:0007669"/>
    <property type="project" value="InterPro"/>
</dbReference>
<name>A0AB34L4M5_9PEZI</name>